<keyword evidence="4" id="KW-1185">Reference proteome</keyword>
<dbReference type="EMBL" id="OX597839">
    <property type="protein sequence ID" value="CAI9741117.1"/>
    <property type="molecule type" value="Genomic_DNA"/>
</dbReference>
<name>A0AA36BWT8_OCTVU</name>
<feature type="compositionally biased region" description="Polar residues" evidence="1">
    <location>
        <begin position="1188"/>
        <end position="1198"/>
    </location>
</feature>
<feature type="compositionally biased region" description="Low complexity" evidence="1">
    <location>
        <begin position="486"/>
        <end position="499"/>
    </location>
</feature>
<evidence type="ECO:0000256" key="1">
    <source>
        <dbReference type="SAM" id="MobiDB-lite"/>
    </source>
</evidence>
<dbReference type="Proteomes" id="UP001162480">
    <property type="component" value="Chromosome 26"/>
</dbReference>
<dbReference type="PANTHER" id="PTHR46432:SF1">
    <property type="entry name" value="F-BOX ONLY PROTEIN 42"/>
    <property type="match status" value="1"/>
</dbReference>
<feature type="region of interest" description="Disordered" evidence="1">
    <location>
        <begin position="1188"/>
        <end position="1207"/>
    </location>
</feature>
<dbReference type="GO" id="GO:1990756">
    <property type="term" value="F:ubiquitin-like ligase-substrate adaptor activity"/>
    <property type="evidence" value="ECO:0007669"/>
    <property type="project" value="TreeGrafter"/>
</dbReference>
<dbReference type="GO" id="GO:0019005">
    <property type="term" value="C:SCF ubiquitin ligase complex"/>
    <property type="evidence" value="ECO:0007669"/>
    <property type="project" value="TreeGrafter"/>
</dbReference>
<dbReference type="InterPro" id="IPR052821">
    <property type="entry name" value="F-box_only_SRC"/>
</dbReference>
<dbReference type="SUPFAM" id="SSF81383">
    <property type="entry name" value="F-box domain"/>
    <property type="match status" value="1"/>
</dbReference>
<dbReference type="Pfam" id="PF12937">
    <property type="entry name" value="F-box-like"/>
    <property type="match status" value="1"/>
</dbReference>
<sequence>MEDEDDGHHIENCCKKPDDGEEGGRAETTNGESGKDEDYCDGQKEPVSLTHLPEELIEYIFFFLSPYRDLQSAKLVCRQWYRLALGVIYQREQNFHDAIASTEVLWTKLLPGDGPTITDRYSHCACYYDKSLYVFGGCTSTNTTFNDLWGFDLASRQWVRPLAMGTYPSPKACATIVVYKDSLVLFGGWSHPTPSPLHQAACFFNELHIYTPSTNQWTCVTSRNLPQSVAGHSASIIKDTMIVFGGSHFPGTGSNDVWLFDFLEQDWRRIEINGPKPSPRYGQSQIVLSHKHILILGGCGGPNQIFNDAWLLVMESKDDFHWEEIRVLQTEYSAPQLWCHPACKVKDMVVVLSKPSKTMKLVPRSRSKWSHQRRQSSSAKINRTPNSATTTSHSKSTPRSTEPCASTSNSWPDQIPQSSCIAEGDSPDKTAVRDQDSMDTQSAFSVSVPSYRSSSTSNQLAAAASSHSQCTDSFEYGFSNVHKKSNPLLSSPSNGESSSATNRQQAEQREHKDWSASSRSLQAVGGGAAVGSSNGLTPPEGAASAIPPSLLSYPRPSSRQNRLKQLEVLCQYEEKIWRKNQMLQQQQQQQQQQPHHHHRPQPVSGVLRSRGSAQRAASGSNSSSSTANSTSSSTSYKEPRSLMHVHNLDISKAITEKTVTWKEVHENISDCIPEEAILYSLVEGRGELIMFGGIQRDINTMQRGIHIRPRVSNNLLTNSFHLQPCFSFHIGVFSSLFPPISLVPTRPQCSRDEHNSVRISLDQKKYVNLTSENDQKCFSIEYELDDGIEPNILEFAFEIAKNPSPPDFELEVQRRPRLVYVKKDEVLKDFLPLYDAAAPLMNQLATVLTENINYVLVQNRNLREMYYGYYKWNSYNQTKTHLEKMDRWTFEVTRSDINDDFKSSYHIAYHHFANFTFSKYSRTSNATFFRPLQWNKRIYWIPFFTEGEFGLGKKVKVQNMENNKTYSCMYIYRIVPPGPGHFCVWRKDSTWNIEMTYQSKYVNDYESIIFTLRVTGGEKNSSVIVSLVELAYVSAFTKFFDIPNENISEIEMEYNGTKKPFDMTKVVMTKMLTGEEYGCVDIHWTNSLKCSCKVKKAKKWLLKVISPEVHERTFSVELIQDTLSSFTNHLTWKNFGMYGDEFIKYFNLKTYEDKEITSINLHFKNESLKINEISMISNYTEYKFNRNEGSSTHNSSVAGFSRITKEN</sequence>
<evidence type="ECO:0000259" key="2">
    <source>
        <dbReference type="SMART" id="SM00256"/>
    </source>
</evidence>
<proteinExistence type="predicted"/>
<reference evidence="3" key="1">
    <citation type="submission" date="2023-08" db="EMBL/GenBank/DDBJ databases">
        <authorList>
            <person name="Alioto T."/>
            <person name="Alioto T."/>
            <person name="Gomez Garrido J."/>
        </authorList>
    </citation>
    <scope>NUCLEOTIDE SEQUENCE</scope>
</reference>
<dbReference type="CDD" id="cd22110">
    <property type="entry name" value="F-box_FBXO42"/>
    <property type="match status" value="1"/>
</dbReference>
<dbReference type="PANTHER" id="PTHR46432">
    <property type="entry name" value="F-BOX ONLY PROTEIN 42"/>
    <property type="match status" value="1"/>
</dbReference>
<feature type="region of interest" description="Disordered" evidence="1">
    <location>
        <begin position="485"/>
        <end position="560"/>
    </location>
</feature>
<feature type="region of interest" description="Disordered" evidence="1">
    <location>
        <begin position="583"/>
        <end position="640"/>
    </location>
</feature>
<feature type="compositionally biased region" description="Low complexity" evidence="1">
    <location>
        <begin position="608"/>
        <end position="635"/>
    </location>
</feature>
<feature type="compositionally biased region" description="Low complexity" evidence="1">
    <location>
        <begin position="584"/>
        <end position="593"/>
    </location>
</feature>
<dbReference type="SUPFAM" id="SSF117281">
    <property type="entry name" value="Kelch motif"/>
    <property type="match status" value="1"/>
</dbReference>
<feature type="domain" description="F-box" evidence="2">
    <location>
        <begin position="52"/>
        <end position="92"/>
    </location>
</feature>
<dbReference type="InterPro" id="IPR001810">
    <property type="entry name" value="F-box_dom"/>
</dbReference>
<evidence type="ECO:0000313" key="4">
    <source>
        <dbReference type="Proteomes" id="UP001162480"/>
    </source>
</evidence>
<gene>
    <name evidence="3" type="ORF">OCTVUL_1B010276</name>
</gene>
<dbReference type="Gene3D" id="2.120.10.80">
    <property type="entry name" value="Kelch-type beta propeller"/>
    <property type="match status" value="1"/>
</dbReference>
<evidence type="ECO:0000313" key="3">
    <source>
        <dbReference type="EMBL" id="CAI9741117.1"/>
    </source>
</evidence>
<feature type="compositionally biased region" description="Polar residues" evidence="1">
    <location>
        <begin position="375"/>
        <end position="420"/>
    </location>
</feature>
<dbReference type="Gene3D" id="1.20.1280.50">
    <property type="match status" value="1"/>
</dbReference>
<feature type="compositionally biased region" description="Low complexity" evidence="1">
    <location>
        <begin position="547"/>
        <end position="559"/>
    </location>
</feature>
<feature type="region of interest" description="Disordered" evidence="1">
    <location>
        <begin position="361"/>
        <end position="452"/>
    </location>
</feature>
<feature type="compositionally biased region" description="Low complexity" evidence="1">
    <location>
        <begin position="442"/>
        <end position="452"/>
    </location>
</feature>
<feature type="compositionally biased region" description="Basic and acidic residues" evidence="1">
    <location>
        <begin position="426"/>
        <end position="436"/>
    </location>
</feature>
<dbReference type="AlphaFoldDB" id="A0AA36BWT8"/>
<protein>
    <submittedName>
        <fullName evidence="3">F-box only protein 42-like</fullName>
    </submittedName>
</protein>
<accession>A0AA36BWT8</accession>
<dbReference type="InterPro" id="IPR036047">
    <property type="entry name" value="F-box-like_dom_sf"/>
</dbReference>
<organism evidence="3 4">
    <name type="scientific">Octopus vulgaris</name>
    <name type="common">Common octopus</name>
    <dbReference type="NCBI Taxonomy" id="6645"/>
    <lineage>
        <taxon>Eukaryota</taxon>
        <taxon>Metazoa</taxon>
        <taxon>Spiralia</taxon>
        <taxon>Lophotrochozoa</taxon>
        <taxon>Mollusca</taxon>
        <taxon>Cephalopoda</taxon>
        <taxon>Coleoidea</taxon>
        <taxon>Octopodiformes</taxon>
        <taxon>Octopoda</taxon>
        <taxon>Incirrata</taxon>
        <taxon>Octopodidae</taxon>
        <taxon>Octopus</taxon>
    </lineage>
</organism>
<feature type="compositionally biased region" description="Basic and acidic residues" evidence="1">
    <location>
        <begin position="1"/>
        <end position="25"/>
    </location>
</feature>
<dbReference type="Pfam" id="PF13415">
    <property type="entry name" value="Beta-prop_FBX42"/>
    <property type="match status" value="1"/>
</dbReference>
<dbReference type="SMART" id="SM00256">
    <property type="entry name" value="FBOX"/>
    <property type="match status" value="1"/>
</dbReference>
<feature type="region of interest" description="Disordered" evidence="1">
    <location>
        <begin position="1"/>
        <end position="41"/>
    </location>
</feature>
<dbReference type="InterPro" id="IPR015915">
    <property type="entry name" value="Kelch-typ_b-propeller"/>
</dbReference>
<feature type="compositionally biased region" description="Basic residues" evidence="1">
    <location>
        <begin position="363"/>
        <end position="374"/>
    </location>
</feature>